<dbReference type="Gene3D" id="1.10.443.10">
    <property type="entry name" value="Intergrase catalytic core"/>
    <property type="match status" value="1"/>
</dbReference>
<dbReference type="PROSITE" id="PS51898">
    <property type="entry name" value="TYR_RECOMBINASE"/>
    <property type="match status" value="1"/>
</dbReference>
<reference evidence="3 4" key="1">
    <citation type="submission" date="2019-09" db="EMBL/GenBank/DDBJ databases">
        <title>Sulfurimonas gotlandica sp. nov., a chemoautotrophic and psychrotolerant epsilonproteobacterium isolated from a pelagic redoxcline, and an emended description of the genus Sulfurimonas.</title>
        <authorList>
            <person name="Wang S."/>
            <person name="Jiang L."/>
            <person name="Shao S."/>
        </authorList>
    </citation>
    <scope>NUCLEOTIDE SEQUENCE [LARGE SCALE GENOMIC DNA]</scope>
    <source>
        <strain evidence="3 4">GYSZ_1</strain>
    </source>
</reference>
<dbReference type="AlphaFoldDB" id="A0A5P8NZ84"/>
<sequence length="90" mass="10958">MELKTLLCFLYSNKVRDYSWKDRLKRANLEYRTIYNIRHSFASLMISKGEDILWVSHMLGHSSTEMTLRKYVKYIKNERKQRAVFLHNEI</sequence>
<protein>
    <submittedName>
        <fullName evidence="3">Tyrosine-type recombinase/integrase</fullName>
    </submittedName>
</protein>
<evidence type="ECO:0000313" key="4">
    <source>
        <dbReference type="Proteomes" id="UP000326944"/>
    </source>
</evidence>
<proteinExistence type="predicted"/>
<dbReference type="KEGG" id="sulg:FJR48_03115"/>
<name>A0A5P8NZ84_9BACT</name>
<dbReference type="SUPFAM" id="SSF56349">
    <property type="entry name" value="DNA breaking-rejoining enzymes"/>
    <property type="match status" value="1"/>
</dbReference>
<evidence type="ECO:0000259" key="2">
    <source>
        <dbReference type="PROSITE" id="PS51898"/>
    </source>
</evidence>
<dbReference type="InterPro" id="IPR013762">
    <property type="entry name" value="Integrase-like_cat_sf"/>
</dbReference>
<gene>
    <name evidence="3" type="ORF">FJR48_03115</name>
</gene>
<evidence type="ECO:0000256" key="1">
    <source>
        <dbReference type="ARBA" id="ARBA00023172"/>
    </source>
</evidence>
<dbReference type="GO" id="GO:0015074">
    <property type="term" value="P:DNA integration"/>
    <property type="evidence" value="ECO:0007669"/>
    <property type="project" value="InterPro"/>
</dbReference>
<accession>A0A5P8NZ84</accession>
<dbReference type="OrthoDB" id="5391994at2"/>
<organism evidence="3 4">
    <name type="scientific">Sulfurimonas lithotrophica</name>
    <dbReference type="NCBI Taxonomy" id="2590022"/>
    <lineage>
        <taxon>Bacteria</taxon>
        <taxon>Pseudomonadati</taxon>
        <taxon>Campylobacterota</taxon>
        <taxon>Epsilonproteobacteria</taxon>
        <taxon>Campylobacterales</taxon>
        <taxon>Sulfurimonadaceae</taxon>
        <taxon>Sulfurimonas</taxon>
    </lineage>
</organism>
<evidence type="ECO:0000313" key="3">
    <source>
        <dbReference type="EMBL" id="QFR48763.1"/>
    </source>
</evidence>
<dbReference type="GO" id="GO:0003677">
    <property type="term" value="F:DNA binding"/>
    <property type="evidence" value="ECO:0007669"/>
    <property type="project" value="InterPro"/>
</dbReference>
<dbReference type="GO" id="GO:0006310">
    <property type="term" value="P:DNA recombination"/>
    <property type="evidence" value="ECO:0007669"/>
    <property type="project" value="UniProtKB-KW"/>
</dbReference>
<keyword evidence="4" id="KW-1185">Reference proteome</keyword>
<dbReference type="InterPro" id="IPR011010">
    <property type="entry name" value="DNA_brk_join_enz"/>
</dbReference>
<feature type="domain" description="Tyr recombinase" evidence="2">
    <location>
        <begin position="1"/>
        <end position="85"/>
    </location>
</feature>
<dbReference type="Proteomes" id="UP000326944">
    <property type="component" value="Chromosome"/>
</dbReference>
<keyword evidence="1" id="KW-0233">DNA recombination</keyword>
<dbReference type="Pfam" id="PF00589">
    <property type="entry name" value="Phage_integrase"/>
    <property type="match status" value="1"/>
</dbReference>
<dbReference type="InterPro" id="IPR002104">
    <property type="entry name" value="Integrase_catalytic"/>
</dbReference>
<dbReference type="EMBL" id="CP043617">
    <property type="protein sequence ID" value="QFR48763.1"/>
    <property type="molecule type" value="Genomic_DNA"/>
</dbReference>